<dbReference type="eggNOG" id="COG2244">
    <property type="taxonomic scope" value="Bacteria"/>
</dbReference>
<evidence type="ECO:0000256" key="3">
    <source>
        <dbReference type="ARBA" id="ARBA00022692"/>
    </source>
</evidence>
<dbReference type="GO" id="GO:0005886">
    <property type="term" value="C:plasma membrane"/>
    <property type="evidence" value="ECO:0007669"/>
    <property type="project" value="UniProtKB-SubCell"/>
</dbReference>
<feature type="transmembrane region" description="Helical" evidence="6">
    <location>
        <begin position="294"/>
        <end position="316"/>
    </location>
</feature>
<evidence type="ECO:0000256" key="1">
    <source>
        <dbReference type="ARBA" id="ARBA00004651"/>
    </source>
</evidence>
<proteinExistence type="predicted"/>
<evidence type="ECO:0000313" key="7">
    <source>
        <dbReference type="EMBL" id="ACR10780.1"/>
    </source>
</evidence>
<dbReference type="InterPro" id="IPR050833">
    <property type="entry name" value="Poly_Biosynth_Transport"/>
</dbReference>
<feature type="transmembrane region" description="Helical" evidence="6">
    <location>
        <begin position="119"/>
        <end position="136"/>
    </location>
</feature>
<feature type="transmembrane region" description="Helical" evidence="6">
    <location>
        <begin position="390"/>
        <end position="412"/>
    </location>
</feature>
<dbReference type="KEGG" id="ttu:TERTU_4512"/>
<keyword evidence="5 6" id="KW-0472">Membrane</keyword>
<evidence type="ECO:0000256" key="4">
    <source>
        <dbReference type="ARBA" id="ARBA00022989"/>
    </source>
</evidence>
<evidence type="ECO:0000313" key="8">
    <source>
        <dbReference type="Proteomes" id="UP000009080"/>
    </source>
</evidence>
<feature type="transmembrane region" description="Helical" evidence="6">
    <location>
        <begin position="336"/>
        <end position="358"/>
    </location>
</feature>
<sequence>MLGGGLWVLGSRLVVALTQVVTLGLLARLLAPDAMGVYFIIANLVIITSTVAQLGIPQLVVKRSAEALEAGDRAQVRQVMQGCLWLALAAALTFGAIFMAGLGKWLAEHVFHSPEMLPLLWLTAIWLIAMALQRSVGEAFRGLHDMRAASVFAGAFSGIVIAATLLFLVWFWGECSLSMVLKVSAGAMVVSLVASLALLQRRVQLFRAPFALPDLGLLRLALPIFFASLGNIVLTRADIWLLGMFASDSEVALYGGAARIIGLLGTAQLIAVALTGPVIAQLNQRGDMRQLQKVIQLVPTVLALPTLVVIAGLVLWGDYLMAVLYGDAFYAGGLRVLQILAIGQGVALLAGVSVQVLLMTNQQRNVMIITLSCTLLALVGTLFTVDAYGITAVAFWFAIAVAMQALLALIVCRLRLKLDTWIWPPALLHIGALRQLLQRRRPA</sequence>
<evidence type="ECO:0000256" key="2">
    <source>
        <dbReference type="ARBA" id="ARBA00022475"/>
    </source>
</evidence>
<keyword evidence="8" id="KW-1185">Reference proteome</keyword>
<name>C5BJM8_TERTT</name>
<dbReference type="STRING" id="377629.TERTU_4512"/>
<accession>C5BJM8</accession>
<feature type="transmembrane region" description="Helical" evidence="6">
    <location>
        <begin position="179"/>
        <end position="199"/>
    </location>
</feature>
<gene>
    <name evidence="7" type="ordered locus">TERTU_4512</name>
</gene>
<organism evidence="7 8">
    <name type="scientific">Teredinibacter turnerae (strain ATCC 39867 / T7901)</name>
    <dbReference type="NCBI Taxonomy" id="377629"/>
    <lineage>
        <taxon>Bacteria</taxon>
        <taxon>Pseudomonadati</taxon>
        <taxon>Pseudomonadota</taxon>
        <taxon>Gammaproteobacteria</taxon>
        <taxon>Cellvibrionales</taxon>
        <taxon>Cellvibrionaceae</taxon>
        <taxon>Teredinibacter</taxon>
    </lineage>
</organism>
<evidence type="ECO:0000256" key="5">
    <source>
        <dbReference type="ARBA" id="ARBA00023136"/>
    </source>
</evidence>
<keyword evidence="2" id="KW-1003">Cell membrane</keyword>
<dbReference type="Proteomes" id="UP000009080">
    <property type="component" value="Chromosome"/>
</dbReference>
<feature type="transmembrane region" description="Helical" evidence="6">
    <location>
        <begin position="365"/>
        <end position="384"/>
    </location>
</feature>
<feature type="transmembrane region" description="Helical" evidence="6">
    <location>
        <begin position="260"/>
        <end position="282"/>
    </location>
</feature>
<dbReference type="EMBL" id="CP001614">
    <property type="protein sequence ID" value="ACR10780.1"/>
    <property type="molecule type" value="Genomic_DNA"/>
</dbReference>
<dbReference type="AlphaFoldDB" id="C5BJM8"/>
<feature type="transmembrane region" description="Helical" evidence="6">
    <location>
        <begin position="82"/>
        <end position="107"/>
    </location>
</feature>
<reference evidence="7 8" key="1">
    <citation type="journal article" date="2009" name="PLoS ONE">
        <title>The complete genome of Teredinibacter turnerae T7901: an intracellular endosymbiont of marine wood-boring bivalves (shipworms).</title>
        <authorList>
            <person name="Yang J.C."/>
            <person name="Madupu R."/>
            <person name="Durkin A.S."/>
            <person name="Ekborg N.A."/>
            <person name="Pedamallu C.S."/>
            <person name="Hostetler J.B."/>
            <person name="Radune D."/>
            <person name="Toms B.S."/>
            <person name="Henrissat B."/>
            <person name="Coutinho P.M."/>
            <person name="Schwarz S."/>
            <person name="Field L."/>
            <person name="Trindade-Silva A.E."/>
            <person name="Soares C.A.G."/>
            <person name="Elshahawi S."/>
            <person name="Hanora A."/>
            <person name="Schmidt E.W."/>
            <person name="Haygood M.G."/>
            <person name="Posfai J."/>
            <person name="Benner J."/>
            <person name="Madinger C."/>
            <person name="Nove J."/>
            <person name="Anton B."/>
            <person name="Chaudhary K."/>
            <person name="Foster J."/>
            <person name="Holman A."/>
            <person name="Kumar S."/>
            <person name="Lessard P.A."/>
            <person name="Luyten Y.A."/>
            <person name="Slatko B."/>
            <person name="Wood N."/>
            <person name="Wu B."/>
            <person name="Teplitski M."/>
            <person name="Mougous J.D."/>
            <person name="Ward N."/>
            <person name="Eisen J.A."/>
            <person name="Badger J.H."/>
            <person name="Distel D.L."/>
        </authorList>
    </citation>
    <scope>NUCLEOTIDE SEQUENCE [LARGE SCALE GENOMIC DNA]</scope>
    <source>
        <strain evidence="8">ATCC 39867 / T7901</strain>
    </source>
</reference>
<dbReference type="InterPro" id="IPR002797">
    <property type="entry name" value="Polysacc_synth"/>
</dbReference>
<dbReference type="HOGENOM" id="CLU_022017_5_3_6"/>
<keyword evidence="4 6" id="KW-1133">Transmembrane helix</keyword>
<protein>
    <submittedName>
        <fullName evidence="7">MATE domain protein</fullName>
    </submittedName>
</protein>
<dbReference type="PANTHER" id="PTHR30250">
    <property type="entry name" value="PST FAMILY PREDICTED COLANIC ACID TRANSPORTER"/>
    <property type="match status" value="1"/>
</dbReference>
<feature type="transmembrane region" description="Helical" evidence="6">
    <location>
        <begin position="148"/>
        <end position="173"/>
    </location>
</feature>
<feature type="transmembrane region" description="Helical" evidence="6">
    <location>
        <begin position="220"/>
        <end position="240"/>
    </location>
</feature>
<evidence type="ECO:0000256" key="6">
    <source>
        <dbReference type="SAM" id="Phobius"/>
    </source>
</evidence>
<dbReference type="OrthoDB" id="5240734at2"/>
<comment type="subcellular location">
    <subcellularLocation>
        <location evidence="1">Cell membrane</location>
        <topology evidence="1">Multi-pass membrane protein</topology>
    </subcellularLocation>
</comment>
<dbReference type="Pfam" id="PF01943">
    <property type="entry name" value="Polysacc_synt"/>
    <property type="match status" value="1"/>
</dbReference>
<feature type="transmembrane region" description="Helical" evidence="6">
    <location>
        <begin position="37"/>
        <end position="61"/>
    </location>
</feature>
<keyword evidence="3 6" id="KW-0812">Transmembrane</keyword>
<feature type="transmembrane region" description="Helical" evidence="6">
    <location>
        <begin position="12"/>
        <end position="31"/>
    </location>
</feature>
<dbReference type="PANTHER" id="PTHR30250:SF11">
    <property type="entry name" value="O-ANTIGEN TRANSPORTER-RELATED"/>
    <property type="match status" value="1"/>
</dbReference>